<reference evidence="3" key="1">
    <citation type="submission" date="2025-08" db="UniProtKB">
        <authorList>
            <consortium name="RefSeq"/>
        </authorList>
    </citation>
    <scope>IDENTIFICATION</scope>
</reference>
<organism evidence="2 3">
    <name type="scientific">Octopus sinensis</name>
    <name type="common">East Asian common octopus</name>
    <dbReference type="NCBI Taxonomy" id="2607531"/>
    <lineage>
        <taxon>Eukaryota</taxon>
        <taxon>Metazoa</taxon>
        <taxon>Spiralia</taxon>
        <taxon>Lophotrochozoa</taxon>
        <taxon>Mollusca</taxon>
        <taxon>Cephalopoda</taxon>
        <taxon>Coleoidea</taxon>
        <taxon>Octopodiformes</taxon>
        <taxon>Octopoda</taxon>
        <taxon>Incirrata</taxon>
        <taxon>Octopodidae</taxon>
        <taxon>Octopus</taxon>
    </lineage>
</organism>
<dbReference type="Proteomes" id="UP000515154">
    <property type="component" value="Linkage group LG13"/>
</dbReference>
<dbReference type="AlphaFoldDB" id="A0A7E6F889"/>
<name>A0A7E6F889_9MOLL</name>
<feature type="signal peptide" evidence="1">
    <location>
        <begin position="1"/>
        <end position="19"/>
    </location>
</feature>
<evidence type="ECO:0000313" key="2">
    <source>
        <dbReference type="Proteomes" id="UP000515154"/>
    </source>
</evidence>
<proteinExistence type="predicted"/>
<protein>
    <submittedName>
        <fullName evidence="3">Uncharacterized protein LOC118765732 isoform X2</fullName>
    </submittedName>
</protein>
<gene>
    <name evidence="3" type="primary">LOC118765732</name>
</gene>
<keyword evidence="1" id="KW-0732">Signal</keyword>
<feature type="chain" id="PRO_5028859508" evidence="1">
    <location>
        <begin position="20"/>
        <end position="117"/>
    </location>
</feature>
<sequence length="117" mass="12430">MKLFAVLFVTLLIVTSTSGSCTLSKAGRCVKDFGRNSHRAMGNRKALCQAAQEFGACIRSLGECEGSAKHIVDKVIKKIINSGCSLGNESNFPKASMMSVFLPALVLGTFMQTHGSA</sequence>
<evidence type="ECO:0000256" key="1">
    <source>
        <dbReference type="SAM" id="SignalP"/>
    </source>
</evidence>
<accession>A0A7E6F889</accession>
<dbReference type="PROSITE" id="PS51257">
    <property type="entry name" value="PROKAR_LIPOPROTEIN"/>
    <property type="match status" value="1"/>
</dbReference>
<keyword evidence="2" id="KW-1185">Reference proteome</keyword>
<evidence type="ECO:0000313" key="3">
    <source>
        <dbReference type="RefSeq" id="XP_036363986.1"/>
    </source>
</evidence>
<dbReference type="RefSeq" id="XP_036363986.1">
    <property type="nucleotide sequence ID" value="XM_036508093.1"/>
</dbReference>